<dbReference type="Proteomes" id="UP000092124">
    <property type="component" value="Unassembled WGS sequence"/>
</dbReference>
<organism evidence="2 3">
    <name type="scientific">Neotoma lepida</name>
    <name type="common">Desert woodrat</name>
    <dbReference type="NCBI Taxonomy" id="56216"/>
    <lineage>
        <taxon>Eukaryota</taxon>
        <taxon>Metazoa</taxon>
        <taxon>Chordata</taxon>
        <taxon>Craniata</taxon>
        <taxon>Vertebrata</taxon>
        <taxon>Euteleostomi</taxon>
        <taxon>Mammalia</taxon>
        <taxon>Eutheria</taxon>
        <taxon>Euarchontoglires</taxon>
        <taxon>Glires</taxon>
        <taxon>Rodentia</taxon>
        <taxon>Myomorpha</taxon>
        <taxon>Muroidea</taxon>
        <taxon>Cricetidae</taxon>
        <taxon>Neotominae</taxon>
        <taxon>Neotoma</taxon>
    </lineage>
</organism>
<proteinExistence type="predicted"/>
<dbReference type="InterPro" id="IPR002110">
    <property type="entry name" value="Ankyrin_rpt"/>
</dbReference>
<evidence type="ECO:0000256" key="1">
    <source>
        <dbReference type="PROSITE-ProRule" id="PRU00023"/>
    </source>
</evidence>
<name>A0A1A6GK81_NEOLE</name>
<dbReference type="SUPFAM" id="SSF48403">
    <property type="entry name" value="Ankyrin repeat"/>
    <property type="match status" value="1"/>
</dbReference>
<feature type="repeat" description="ANK" evidence="1">
    <location>
        <begin position="54"/>
        <end position="86"/>
    </location>
</feature>
<accession>A0A1A6GK81</accession>
<dbReference type="InterPro" id="IPR050657">
    <property type="entry name" value="Ankyrin_repeat_domain"/>
</dbReference>
<keyword evidence="3" id="KW-1185">Reference proteome</keyword>
<dbReference type="OrthoDB" id="9631868at2759"/>
<dbReference type="STRING" id="56216.A0A1A6GK81"/>
<dbReference type="PANTHER" id="PTHR24147">
    <property type="entry name" value="ANKYRIN REPEAT DOMAIN 36-RELATED"/>
    <property type="match status" value="1"/>
</dbReference>
<sequence length="86" mass="9481">MESDAIQRRNLVRSSACFRVRKRSRSRLAIQCQEEECAAILLEHGADPNVVDSSGNTALHYAVLSENTSMAAKLLAHNANIEAKNK</sequence>
<evidence type="ECO:0000313" key="2">
    <source>
        <dbReference type="EMBL" id="OBS66145.1"/>
    </source>
</evidence>
<dbReference type="PROSITE" id="PS50088">
    <property type="entry name" value="ANK_REPEAT"/>
    <property type="match status" value="1"/>
</dbReference>
<feature type="non-terminal residue" evidence="2">
    <location>
        <position position="86"/>
    </location>
</feature>
<dbReference type="SMART" id="SM00248">
    <property type="entry name" value="ANK"/>
    <property type="match status" value="2"/>
</dbReference>
<dbReference type="PANTHER" id="PTHR24147:SF60">
    <property type="entry name" value="ANKYRIN REPEAT DOMAIN-CONTAINING PROTEIN 26-RELATED"/>
    <property type="match status" value="1"/>
</dbReference>
<dbReference type="EMBL" id="LZPO01087452">
    <property type="protein sequence ID" value="OBS66145.1"/>
    <property type="molecule type" value="Genomic_DNA"/>
</dbReference>
<reference evidence="2 3" key="1">
    <citation type="submission" date="2016-06" db="EMBL/GenBank/DDBJ databases">
        <title>The Draft Genome Sequence and Annotation of the Desert Woodrat Neotoma lepida.</title>
        <authorList>
            <person name="Campbell M."/>
            <person name="Oakeson K.F."/>
            <person name="Yandell M."/>
            <person name="Halpert J.R."/>
            <person name="Dearing D."/>
        </authorList>
    </citation>
    <scope>NUCLEOTIDE SEQUENCE [LARGE SCALE GENOMIC DNA]</scope>
    <source>
        <strain evidence="2">417</strain>
        <tissue evidence="2">Liver</tissue>
    </source>
</reference>
<dbReference type="AlphaFoldDB" id="A0A1A6GK81"/>
<dbReference type="Gene3D" id="1.25.40.20">
    <property type="entry name" value="Ankyrin repeat-containing domain"/>
    <property type="match status" value="2"/>
</dbReference>
<gene>
    <name evidence="2" type="ORF">A6R68_05316</name>
</gene>
<dbReference type="Pfam" id="PF13637">
    <property type="entry name" value="Ank_4"/>
    <property type="match status" value="1"/>
</dbReference>
<dbReference type="InterPro" id="IPR036770">
    <property type="entry name" value="Ankyrin_rpt-contain_sf"/>
</dbReference>
<protein>
    <submittedName>
        <fullName evidence="2">Uncharacterized protein</fullName>
    </submittedName>
</protein>
<comment type="caution">
    <text evidence="2">The sequence shown here is derived from an EMBL/GenBank/DDBJ whole genome shotgun (WGS) entry which is preliminary data.</text>
</comment>
<evidence type="ECO:0000313" key="3">
    <source>
        <dbReference type="Proteomes" id="UP000092124"/>
    </source>
</evidence>
<keyword evidence="1" id="KW-0040">ANK repeat</keyword>
<dbReference type="PROSITE" id="PS50297">
    <property type="entry name" value="ANK_REP_REGION"/>
    <property type="match status" value="1"/>
</dbReference>